<dbReference type="InterPro" id="IPR016024">
    <property type="entry name" value="ARM-type_fold"/>
</dbReference>
<dbReference type="PROSITE" id="PS50302">
    <property type="entry name" value="PUM"/>
    <property type="match status" value="3"/>
</dbReference>
<evidence type="ECO:0000256" key="1">
    <source>
        <dbReference type="ARBA" id="ARBA00022737"/>
    </source>
</evidence>
<dbReference type="VEuPathDB" id="CryptoDB:Vbra_22151"/>
<protein>
    <recommendedName>
        <fullName evidence="4">PUM-HD domain-containing protein</fullName>
    </recommendedName>
</protein>
<feature type="compositionally biased region" description="Polar residues" evidence="3">
    <location>
        <begin position="76"/>
        <end position="104"/>
    </location>
</feature>
<keyword evidence="1" id="KW-0677">Repeat</keyword>
<feature type="compositionally biased region" description="Low complexity" evidence="3">
    <location>
        <begin position="818"/>
        <end position="828"/>
    </location>
</feature>
<reference evidence="5 6" key="1">
    <citation type="submission" date="2014-11" db="EMBL/GenBank/DDBJ databases">
        <authorList>
            <person name="Zhu J."/>
            <person name="Qi W."/>
            <person name="Song R."/>
        </authorList>
    </citation>
    <scope>NUCLEOTIDE SEQUENCE [LARGE SCALE GENOMIC DNA]</scope>
</reference>
<feature type="compositionally biased region" description="Polar residues" evidence="3">
    <location>
        <begin position="459"/>
        <end position="469"/>
    </location>
</feature>
<feature type="repeat" description="Pumilio" evidence="2">
    <location>
        <begin position="257"/>
        <end position="292"/>
    </location>
</feature>
<dbReference type="SMART" id="SM00025">
    <property type="entry name" value="Pumilio"/>
    <property type="match status" value="5"/>
</dbReference>
<dbReference type="STRING" id="1169540.A0A0G4GCA0"/>
<name>A0A0G4GCA0_VITBC</name>
<dbReference type="InterPro" id="IPR033133">
    <property type="entry name" value="PUM-HD"/>
</dbReference>
<dbReference type="InterPro" id="IPR001313">
    <property type="entry name" value="Pumilio_RNA-bd_rpt"/>
</dbReference>
<evidence type="ECO:0000256" key="3">
    <source>
        <dbReference type="SAM" id="MobiDB-lite"/>
    </source>
</evidence>
<dbReference type="GO" id="GO:0003729">
    <property type="term" value="F:mRNA binding"/>
    <property type="evidence" value="ECO:0007669"/>
    <property type="project" value="TreeGrafter"/>
</dbReference>
<dbReference type="Proteomes" id="UP000041254">
    <property type="component" value="Unassembled WGS sequence"/>
</dbReference>
<feature type="region of interest" description="Disordered" evidence="3">
    <location>
        <begin position="691"/>
        <end position="735"/>
    </location>
</feature>
<dbReference type="PANTHER" id="PTHR12537:SF12">
    <property type="entry name" value="MATERNAL PROTEIN PUMILIO"/>
    <property type="match status" value="1"/>
</dbReference>
<sequence length="828" mass="90551">MDDENEHFAKDPHTTKSDGSSTDAVRSSCASEPHLWVAPDQETPSRPKPNVINRTSAGAEDTTAFSERLFRESPGSRLTNSPQRYNNDPSSHTNGTVRLIPSSSRGGGWRQLGEEELFQWAIDEKKGRSLLQTVRDNPQVCYDFFEKLLPKANDLALHPHGNEIIQLFIELCREEQNRRLVAKLSEIFPDLARSMFGCRVIDSMLKKLPPQQLNVFLKAAKPHFAELCMEKAGMANTVALAIVEYSHTTDMTLVAQALRGNMRRLALDPVGSKVLQKFIEKATPVQAAALYDELCTRGLIVNLSVTGFGNFIVLILLARGKPQHRKIILDEVREHFALLSMDKFGNHVVTRAFEMAEEHQRQELIAAAMGMPGDGTGQVPLRKMVHNLLGLTILKRMVQLARPPSKEPFFKHMREALIPVKHSPIVEAILSMLNSPQPLPPQPGLLPNPTPNVDTTPVASSPSQHQQGYVSGQRLQPGIQGVHTHAHGGAHGHGQGHGGMGGGGPMGGHAGMTYDGTTAQGMYASSNGGYHGGGGVGGGGGGSEMNAYAQSFSPSGGIGMLGHYPINNHRQFEYYEMMQQREYIAMLEQNLQMAQAMQDQDKRASKQAHERCAMLESQLQQLQAAQADTWTVIEEDFKWREAEYASLSSAEELSILLQRLLVRKNQIATWLTKINALCTQTRSRLDAMHAPETTTAHAEPPPPPYHQQQHEQQPETHTETLNTSTSTSHDKPTEKDKETIFLESGECAAEWRCLPCQCEVSDEALTEALADSGDECVPPAKHCPACGAAVVVVMPLVPMAPDTIDGEGDGRAGGGQEGPPAERAGAEE</sequence>
<proteinExistence type="predicted"/>
<accession>A0A0G4GCA0</accession>
<dbReference type="Pfam" id="PF00806">
    <property type="entry name" value="PUF"/>
    <property type="match status" value="4"/>
</dbReference>
<dbReference type="InterPro" id="IPR011989">
    <property type="entry name" value="ARM-like"/>
</dbReference>
<feature type="compositionally biased region" description="Basic and acidic residues" evidence="3">
    <location>
        <begin position="708"/>
        <end position="718"/>
    </location>
</feature>
<dbReference type="InParanoid" id="A0A0G4GCA0"/>
<feature type="region of interest" description="Disordered" evidence="3">
    <location>
        <begin position="801"/>
        <end position="828"/>
    </location>
</feature>
<feature type="compositionally biased region" description="Polar residues" evidence="3">
    <location>
        <begin position="17"/>
        <end position="30"/>
    </location>
</feature>
<organism evidence="5 6">
    <name type="scientific">Vitrella brassicaformis (strain CCMP3155)</name>
    <dbReference type="NCBI Taxonomy" id="1169540"/>
    <lineage>
        <taxon>Eukaryota</taxon>
        <taxon>Sar</taxon>
        <taxon>Alveolata</taxon>
        <taxon>Colpodellida</taxon>
        <taxon>Vitrellaceae</taxon>
        <taxon>Vitrella</taxon>
    </lineage>
</organism>
<feature type="repeat" description="Pumilio" evidence="2">
    <location>
        <begin position="331"/>
        <end position="366"/>
    </location>
</feature>
<keyword evidence="6" id="KW-1185">Reference proteome</keyword>
<dbReference type="GO" id="GO:0010608">
    <property type="term" value="P:post-transcriptional regulation of gene expression"/>
    <property type="evidence" value="ECO:0007669"/>
    <property type="project" value="TreeGrafter"/>
</dbReference>
<feature type="compositionally biased region" description="Pro residues" evidence="3">
    <location>
        <begin position="439"/>
        <end position="450"/>
    </location>
</feature>
<evidence type="ECO:0000256" key="2">
    <source>
        <dbReference type="PROSITE-ProRule" id="PRU00317"/>
    </source>
</evidence>
<feature type="compositionally biased region" description="Basic and acidic residues" evidence="3">
    <location>
        <begin position="1"/>
        <end position="16"/>
    </location>
</feature>
<feature type="repeat" description="Pumilio" evidence="2">
    <location>
        <begin position="147"/>
        <end position="182"/>
    </location>
</feature>
<dbReference type="GO" id="GO:0005737">
    <property type="term" value="C:cytoplasm"/>
    <property type="evidence" value="ECO:0007669"/>
    <property type="project" value="TreeGrafter"/>
</dbReference>
<dbReference type="SUPFAM" id="SSF48371">
    <property type="entry name" value="ARM repeat"/>
    <property type="match status" value="1"/>
</dbReference>
<feature type="domain" description="PUM-HD" evidence="4">
    <location>
        <begin position="88"/>
        <end position="437"/>
    </location>
</feature>
<feature type="region of interest" description="Disordered" evidence="3">
    <location>
        <begin position="1"/>
        <end position="107"/>
    </location>
</feature>
<evidence type="ECO:0000259" key="4">
    <source>
        <dbReference type="PROSITE" id="PS50303"/>
    </source>
</evidence>
<evidence type="ECO:0000313" key="5">
    <source>
        <dbReference type="EMBL" id="CEM26928.1"/>
    </source>
</evidence>
<evidence type="ECO:0000313" key="6">
    <source>
        <dbReference type="Proteomes" id="UP000041254"/>
    </source>
</evidence>
<dbReference type="PROSITE" id="PS50303">
    <property type="entry name" value="PUM_HD"/>
    <property type="match status" value="1"/>
</dbReference>
<gene>
    <name evidence="5" type="ORF">Vbra_22151</name>
</gene>
<dbReference type="OrthoDB" id="668540at2759"/>
<dbReference type="AlphaFoldDB" id="A0A0G4GCA0"/>
<dbReference type="Gene3D" id="1.25.10.10">
    <property type="entry name" value="Leucine-rich Repeat Variant"/>
    <property type="match status" value="1"/>
</dbReference>
<feature type="region of interest" description="Disordered" evidence="3">
    <location>
        <begin position="439"/>
        <end position="469"/>
    </location>
</feature>
<dbReference type="PANTHER" id="PTHR12537">
    <property type="entry name" value="RNA BINDING PROTEIN PUMILIO-RELATED"/>
    <property type="match status" value="1"/>
</dbReference>
<dbReference type="EMBL" id="CDMY01000624">
    <property type="protein sequence ID" value="CEM26928.1"/>
    <property type="molecule type" value="Genomic_DNA"/>
</dbReference>